<dbReference type="InterPro" id="IPR033248">
    <property type="entry name" value="Transketolase_C"/>
</dbReference>
<dbReference type="SUPFAM" id="SSF52922">
    <property type="entry name" value="TK C-terminal domain-like"/>
    <property type="match status" value="1"/>
</dbReference>
<dbReference type="Pfam" id="PF02780">
    <property type="entry name" value="Transketolase_C"/>
    <property type="match status" value="1"/>
</dbReference>
<feature type="domain" description="Transketolase C-terminal" evidence="5">
    <location>
        <begin position="38"/>
        <end position="157"/>
    </location>
</feature>
<dbReference type="PANTHER" id="PTHR43322">
    <property type="entry name" value="1-D-DEOXYXYLULOSE 5-PHOSPHATE SYNTHASE-RELATED"/>
    <property type="match status" value="1"/>
</dbReference>
<keyword evidence="4" id="KW-0786">Thiamine pyrophosphate</keyword>
<comment type="subunit">
    <text evidence="2">Homodimer.</text>
</comment>
<proteinExistence type="predicted"/>
<reference evidence="6" key="1">
    <citation type="journal article" date="2013" name="Environ. Microbiol.">
        <title>Microbiota from the distal guts of lean and obese adolescents exhibit partial functional redundancy besides clear differences in community structure.</title>
        <authorList>
            <person name="Ferrer M."/>
            <person name="Ruiz A."/>
            <person name="Lanza F."/>
            <person name="Haange S.B."/>
            <person name="Oberbach A."/>
            <person name="Till H."/>
            <person name="Bargiela R."/>
            <person name="Campoy C."/>
            <person name="Segura M.T."/>
            <person name="Richter M."/>
            <person name="von Bergen M."/>
            <person name="Seifert J."/>
            <person name="Suarez A."/>
        </authorList>
    </citation>
    <scope>NUCLEOTIDE SEQUENCE</scope>
</reference>
<gene>
    <name evidence="6" type="ORF">LEA_17872</name>
</gene>
<accession>K1S9L0</accession>
<dbReference type="GO" id="GO:0019288">
    <property type="term" value="P:isopentenyl diphosphate biosynthetic process, methylerythritol 4-phosphate pathway"/>
    <property type="evidence" value="ECO:0007669"/>
    <property type="project" value="TreeGrafter"/>
</dbReference>
<keyword evidence="3" id="KW-0808">Transferase</keyword>
<sequence>MLDWAIEQSKYPVAVRVPGGAVISDGKEVKSDWSDINKYEITKSGSRIAVIALGAFYQLGEKAAKLIEEKTGTAPTLIRPHYITGIDKDMLEDLKKNHDVVITLEDGILEGGFGEKIARFYGSSDVKTLCFGLEKKFYDRYDVNELMHKAHLTPEQIAEDTIALLK</sequence>
<name>K1S9L0_9ZZZZ</name>
<evidence type="ECO:0000256" key="3">
    <source>
        <dbReference type="ARBA" id="ARBA00022679"/>
    </source>
</evidence>
<dbReference type="GO" id="GO:0008661">
    <property type="term" value="F:1-deoxy-D-xylulose-5-phosphate synthase activity"/>
    <property type="evidence" value="ECO:0007669"/>
    <property type="project" value="InterPro"/>
</dbReference>
<protein>
    <submittedName>
        <fullName evidence="6">1-deoxy-D-xylulose 5-phosphate synthase</fullName>
    </submittedName>
</protein>
<evidence type="ECO:0000259" key="5">
    <source>
        <dbReference type="Pfam" id="PF02780"/>
    </source>
</evidence>
<comment type="cofactor">
    <cofactor evidence="1">
        <name>Mg(2+)</name>
        <dbReference type="ChEBI" id="CHEBI:18420"/>
    </cofactor>
</comment>
<dbReference type="Gene3D" id="3.40.50.920">
    <property type="match status" value="1"/>
</dbReference>
<dbReference type="InterPro" id="IPR005477">
    <property type="entry name" value="Dxylulose-5-P_synthase"/>
</dbReference>
<dbReference type="AlphaFoldDB" id="K1S9L0"/>
<evidence type="ECO:0000256" key="4">
    <source>
        <dbReference type="ARBA" id="ARBA00023052"/>
    </source>
</evidence>
<dbReference type="GO" id="GO:0016114">
    <property type="term" value="P:terpenoid biosynthetic process"/>
    <property type="evidence" value="ECO:0007669"/>
    <property type="project" value="InterPro"/>
</dbReference>
<dbReference type="GO" id="GO:0005829">
    <property type="term" value="C:cytosol"/>
    <property type="evidence" value="ECO:0007669"/>
    <property type="project" value="TreeGrafter"/>
</dbReference>
<evidence type="ECO:0000256" key="1">
    <source>
        <dbReference type="ARBA" id="ARBA00001946"/>
    </source>
</evidence>
<evidence type="ECO:0000256" key="2">
    <source>
        <dbReference type="ARBA" id="ARBA00011738"/>
    </source>
</evidence>
<comment type="caution">
    <text evidence="6">The sequence shown here is derived from an EMBL/GenBank/DDBJ whole genome shotgun (WGS) entry which is preliminary data.</text>
</comment>
<organism evidence="6">
    <name type="scientific">human gut metagenome</name>
    <dbReference type="NCBI Taxonomy" id="408170"/>
    <lineage>
        <taxon>unclassified sequences</taxon>
        <taxon>metagenomes</taxon>
        <taxon>organismal metagenomes</taxon>
    </lineage>
</organism>
<dbReference type="PANTHER" id="PTHR43322:SF1">
    <property type="entry name" value="1-DEOXY-D-XYLULOSE-5-PHOSPHATE SYNTHASE"/>
    <property type="match status" value="1"/>
</dbReference>
<dbReference type="InterPro" id="IPR009014">
    <property type="entry name" value="Transketo_C/PFOR_II"/>
</dbReference>
<evidence type="ECO:0000313" key="6">
    <source>
        <dbReference type="EMBL" id="EKC50465.1"/>
    </source>
</evidence>
<dbReference type="EMBL" id="AJWY01012247">
    <property type="protein sequence ID" value="EKC50465.1"/>
    <property type="molecule type" value="Genomic_DNA"/>
</dbReference>